<dbReference type="RefSeq" id="WP_344134372.1">
    <property type="nucleotide sequence ID" value="NZ_BAAALT010000130.1"/>
</dbReference>
<name>A0ABN2M8Y9_9ACTN</name>
<dbReference type="Proteomes" id="UP001500218">
    <property type="component" value="Unassembled WGS sequence"/>
</dbReference>
<dbReference type="CDD" id="cd03784">
    <property type="entry name" value="GT1_Gtf-like"/>
    <property type="match status" value="1"/>
</dbReference>
<dbReference type="PANTHER" id="PTHR48050">
    <property type="entry name" value="STEROL 3-BETA-GLUCOSYLTRANSFERASE"/>
    <property type="match status" value="1"/>
</dbReference>
<organism evidence="2 3">
    <name type="scientific">Luedemannella flava</name>
    <dbReference type="NCBI Taxonomy" id="349316"/>
    <lineage>
        <taxon>Bacteria</taxon>
        <taxon>Bacillati</taxon>
        <taxon>Actinomycetota</taxon>
        <taxon>Actinomycetes</taxon>
        <taxon>Micromonosporales</taxon>
        <taxon>Micromonosporaceae</taxon>
        <taxon>Luedemannella</taxon>
    </lineage>
</organism>
<gene>
    <name evidence="2" type="ORF">GCM10009682_40280</name>
</gene>
<dbReference type="Gene3D" id="3.40.50.2000">
    <property type="entry name" value="Glycogen Phosphorylase B"/>
    <property type="match status" value="2"/>
</dbReference>
<keyword evidence="3" id="KW-1185">Reference proteome</keyword>
<dbReference type="InterPro" id="IPR050426">
    <property type="entry name" value="Glycosyltransferase_28"/>
</dbReference>
<dbReference type="SUPFAM" id="SSF53756">
    <property type="entry name" value="UDP-Glycosyltransferase/glycogen phosphorylase"/>
    <property type="match status" value="1"/>
</dbReference>
<proteinExistence type="predicted"/>
<dbReference type="EMBL" id="BAAALT010000130">
    <property type="protein sequence ID" value="GAA1815156.1"/>
    <property type="molecule type" value="Genomic_DNA"/>
</dbReference>
<reference evidence="2 3" key="1">
    <citation type="journal article" date="2019" name="Int. J. Syst. Evol. Microbiol.">
        <title>The Global Catalogue of Microorganisms (GCM) 10K type strain sequencing project: providing services to taxonomists for standard genome sequencing and annotation.</title>
        <authorList>
            <consortium name="The Broad Institute Genomics Platform"/>
            <consortium name="The Broad Institute Genome Sequencing Center for Infectious Disease"/>
            <person name="Wu L."/>
            <person name="Ma J."/>
        </authorList>
    </citation>
    <scope>NUCLEOTIDE SEQUENCE [LARGE SCALE GENOMIC DNA]</scope>
    <source>
        <strain evidence="2 3">JCM 13250</strain>
    </source>
</reference>
<dbReference type="PANTHER" id="PTHR48050:SF13">
    <property type="entry name" value="STEROL 3-BETA-GLUCOSYLTRANSFERASE UGT80A2"/>
    <property type="match status" value="1"/>
</dbReference>
<protein>
    <submittedName>
        <fullName evidence="2">Glycosyltransferase</fullName>
    </submittedName>
</protein>
<comment type="caution">
    <text evidence="2">The sequence shown here is derived from an EMBL/GenBank/DDBJ whole genome shotgun (WGS) entry which is preliminary data.</text>
</comment>
<evidence type="ECO:0000313" key="2">
    <source>
        <dbReference type="EMBL" id="GAA1815156.1"/>
    </source>
</evidence>
<sequence>MSRFLLVSLPLSGHVNPIAAVADELRARGHEVAWAGSESFLRPVLGPDATIYPIPLRLHRGQGDLGAAAIRSRWAGYVVPHARYTLDAIDRAAREFRPDVLGVDQHAVAGALVAHRHGLPWASLAPTSMELGRPYRQALPAVESWIHAHLDGLWRHAGLPGDPPHDLRFSPYLVISFSSAALARPDLPDHRGRRLALVGACVGARRAGPEFPVGLLDPGRRHVLVTVGTLAMDHAEAFYQRMVAALAPLHDRLQAIVVTPDGTLPGPVPPHVLPTPRIALPQLLPHLDAVVSHGGLNTVCETLSHGIPLVVAPVKDDQGINAAQVAAAGAGRRVSFFRSRPDELRAALLDVLDEPAYRAAAARVRTSLEAAGGAAAAADHLADLAAAGGRP</sequence>
<feature type="domain" description="Erythromycin biosynthesis protein CIII-like C-terminal" evidence="1">
    <location>
        <begin position="266"/>
        <end position="370"/>
    </location>
</feature>
<evidence type="ECO:0000313" key="3">
    <source>
        <dbReference type="Proteomes" id="UP001500218"/>
    </source>
</evidence>
<accession>A0ABN2M8Y9</accession>
<evidence type="ECO:0000259" key="1">
    <source>
        <dbReference type="Pfam" id="PF06722"/>
    </source>
</evidence>
<dbReference type="InterPro" id="IPR010610">
    <property type="entry name" value="EryCIII-like_C"/>
</dbReference>
<dbReference type="Pfam" id="PF06722">
    <property type="entry name" value="EryCIII-like_C"/>
    <property type="match status" value="1"/>
</dbReference>
<dbReference type="InterPro" id="IPR002213">
    <property type="entry name" value="UDP_glucos_trans"/>
</dbReference>